<dbReference type="AlphaFoldDB" id="A0A921YTY4"/>
<feature type="compositionally biased region" description="Low complexity" evidence="1">
    <location>
        <begin position="457"/>
        <end position="470"/>
    </location>
</feature>
<comment type="caution">
    <text evidence="2">The sequence shown here is derived from an EMBL/GenBank/DDBJ whole genome shotgun (WGS) entry which is preliminary data.</text>
</comment>
<gene>
    <name evidence="2" type="ORF">O3G_MSEX003716</name>
</gene>
<dbReference type="Proteomes" id="UP000791440">
    <property type="component" value="Unassembled WGS sequence"/>
</dbReference>
<feature type="compositionally biased region" description="Polar residues" evidence="1">
    <location>
        <begin position="83"/>
        <end position="98"/>
    </location>
</feature>
<evidence type="ECO:0000256" key="1">
    <source>
        <dbReference type="SAM" id="MobiDB-lite"/>
    </source>
</evidence>
<feature type="region of interest" description="Disordered" evidence="1">
    <location>
        <begin position="71"/>
        <end position="101"/>
    </location>
</feature>
<feature type="region of interest" description="Disordered" evidence="1">
    <location>
        <begin position="434"/>
        <end position="501"/>
    </location>
</feature>
<name>A0A921YTY4_MANSE</name>
<proteinExistence type="predicted"/>
<evidence type="ECO:0000313" key="3">
    <source>
        <dbReference type="Proteomes" id="UP000791440"/>
    </source>
</evidence>
<evidence type="ECO:0000313" key="2">
    <source>
        <dbReference type="EMBL" id="KAG6445140.1"/>
    </source>
</evidence>
<organism evidence="2 3">
    <name type="scientific">Manduca sexta</name>
    <name type="common">Tobacco hawkmoth</name>
    <name type="synonym">Tobacco hornworm</name>
    <dbReference type="NCBI Taxonomy" id="7130"/>
    <lineage>
        <taxon>Eukaryota</taxon>
        <taxon>Metazoa</taxon>
        <taxon>Ecdysozoa</taxon>
        <taxon>Arthropoda</taxon>
        <taxon>Hexapoda</taxon>
        <taxon>Insecta</taxon>
        <taxon>Pterygota</taxon>
        <taxon>Neoptera</taxon>
        <taxon>Endopterygota</taxon>
        <taxon>Lepidoptera</taxon>
        <taxon>Glossata</taxon>
        <taxon>Ditrysia</taxon>
        <taxon>Bombycoidea</taxon>
        <taxon>Sphingidae</taxon>
        <taxon>Sphinginae</taxon>
        <taxon>Sphingini</taxon>
        <taxon>Manduca</taxon>
    </lineage>
</organism>
<accession>A0A921YTY4</accession>
<keyword evidence="3" id="KW-1185">Reference proteome</keyword>
<sequence>MDNPMMTPNKILKLIHLAEDRSFQAAKAQRRRDFDEEEHKSITYEIVENKPTYAESSSSILDLERVEGFGESGQGGSSISKSAIFNPNELTGRSTGTEDTNRKTMSMDRYDIGDLKNKLDKQTLQVKEVMRNSIATNYSFHSKRDLSADEESLIRREGVFPFQPTNTLGEITPTNASSLSVGAYFKSKCPEFGNMLAHTNSPNKSMMLPSITEVSAKSSDINAAQSFNLDPSLDSVPVRQPRATNIIHEKTQNLNNATEKLCDKPQFNSTSKIDNEVINKDIKNQESAINKQNQFLKQNQSKLEQSFSAFMKSNKLMNSTTKPTDILLKNFHASLRPYTDDSEDHENSSLSISKIADYLGKQSNVSVAGLLLNNQKKQKKSPLAEVHLNNQAVNEDNLVSYLKDTKRTETASTTGTVDTVISMDKLRINEMPQLIVTHHSPKRDDFKTEDVKRSTRSRSPSSKSQSTLSTVQENFHSFKSGDSPLHTSKGEAKTSHVPSPNTVYRELDKSVDWREVLQQKSFKREGLVKEQWADIITSAVEGFVGVSCAINIAVTTLTESWLTGKLQFDNFPNEGKDFTMELPRQPILLSPGKTEQFTAYLTSKFEINASLPFTILLKDASIDCDLEQKGTVDVNIKMPVVQAMSCDGVNKICYPPIQEKTTLIKSFVLLSDSPVDLQLELLIVEGDTVFTIKNVQEIKRGDINKILMDRQGSTEDGTSKAKNKMMNRQLCRLSSGNAIRVTIKFNPPKLSDLNVDGNSLLTLNGTLVVKLMGVNTLLRKIELTGVVGSVNLVMTSQSNQLHITKEPSTITLANKGTITGVWVVKIQSHSEDYFPFKVAPSKFEIRPGCTKDIQLSYLGPEDNVQEASLVFEETGSGNKTSLSIFGGMEKKIFPIKTNYHIMSWVRSGRKELSLKNSMNKKVHIRCQIVGEGFSVDLPGGESRGIYSLAFGPNECRPLPIIFSPTCHYPQSATLHLVYDKNSDFSRKISLYGCEGGSSLKWSGLVTYGDTALVRALARAPLQLELYNRAAAPAFLCAHVRFNLQYAAAARGCVVSGARRVVCARARHAVSVSLPWAAIERRARAAHVSALATVTVLTGSEFTRRRILRIVTNESNGEIDTTLLPEHLRVLAEKFDGEDTSLDNYLKDFKETKVSVIYFISIHFYGTYIQQIQNMHLLQ</sequence>
<protein>
    <submittedName>
        <fullName evidence="2">Uncharacterized protein</fullName>
    </submittedName>
</protein>
<dbReference type="EMBL" id="JH668316">
    <property type="protein sequence ID" value="KAG6445140.1"/>
    <property type="molecule type" value="Genomic_DNA"/>
</dbReference>
<reference evidence="2" key="1">
    <citation type="journal article" date="2016" name="Insect Biochem. Mol. Biol.">
        <title>Multifaceted biological insights from a draft genome sequence of the tobacco hornworm moth, Manduca sexta.</title>
        <authorList>
            <person name="Kanost M.R."/>
            <person name="Arrese E.L."/>
            <person name="Cao X."/>
            <person name="Chen Y.R."/>
            <person name="Chellapilla S."/>
            <person name="Goldsmith M.R."/>
            <person name="Grosse-Wilde E."/>
            <person name="Heckel D.G."/>
            <person name="Herndon N."/>
            <person name="Jiang H."/>
            <person name="Papanicolaou A."/>
            <person name="Qu J."/>
            <person name="Soulages J.L."/>
            <person name="Vogel H."/>
            <person name="Walters J."/>
            <person name="Waterhouse R.M."/>
            <person name="Ahn S.J."/>
            <person name="Almeida F.C."/>
            <person name="An C."/>
            <person name="Aqrawi P."/>
            <person name="Bretschneider A."/>
            <person name="Bryant W.B."/>
            <person name="Bucks S."/>
            <person name="Chao H."/>
            <person name="Chevignon G."/>
            <person name="Christen J.M."/>
            <person name="Clarke D.F."/>
            <person name="Dittmer N.T."/>
            <person name="Ferguson L.C.F."/>
            <person name="Garavelou S."/>
            <person name="Gordon K.H.J."/>
            <person name="Gunaratna R.T."/>
            <person name="Han Y."/>
            <person name="Hauser F."/>
            <person name="He Y."/>
            <person name="Heidel-Fischer H."/>
            <person name="Hirsh A."/>
            <person name="Hu Y."/>
            <person name="Jiang H."/>
            <person name="Kalra D."/>
            <person name="Klinner C."/>
            <person name="Konig C."/>
            <person name="Kovar C."/>
            <person name="Kroll A.R."/>
            <person name="Kuwar S.S."/>
            <person name="Lee S.L."/>
            <person name="Lehman R."/>
            <person name="Li K."/>
            <person name="Li Z."/>
            <person name="Liang H."/>
            <person name="Lovelace S."/>
            <person name="Lu Z."/>
            <person name="Mansfield J.H."/>
            <person name="McCulloch K.J."/>
            <person name="Mathew T."/>
            <person name="Morton B."/>
            <person name="Muzny D.M."/>
            <person name="Neunemann D."/>
            <person name="Ongeri F."/>
            <person name="Pauchet Y."/>
            <person name="Pu L.L."/>
            <person name="Pyrousis I."/>
            <person name="Rao X.J."/>
            <person name="Redding A."/>
            <person name="Roesel C."/>
            <person name="Sanchez-Gracia A."/>
            <person name="Schaack S."/>
            <person name="Shukla A."/>
            <person name="Tetreau G."/>
            <person name="Wang Y."/>
            <person name="Xiong G.H."/>
            <person name="Traut W."/>
            <person name="Walsh T.K."/>
            <person name="Worley K.C."/>
            <person name="Wu D."/>
            <person name="Wu W."/>
            <person name="Wu Y.Q."/>
            <person name="Zhang X."/>
            <person name="Zou Z."/>
            <person name="Zucker H."/>
            <person name="Briscoe A.D."/>
            <person name="Burmester T."/>
            <person name="Clem R.J."/>
            <person name="Feyereisen R."/>
            <person name="Grimmelikhuijzen C.J.P."/>
            <person name="Hamodrakas S.J."/>
            <person name="Hansson B.S."/>
            <person name="Huguet E."/>
            <person name="Jermiin L.S."/>
            <person name="Lan Q."/>
            <person name="Lehman H.K."/>
            <person name="Lorenzen M."/>
            <person name="Merzendorfer H."/>
            <person name="Michalopoulos I."/>
            <person name="Morton D.B."/>
            <person name="Muthukrishnan S."/>
            <person name="Oakeshott J.G."/>
            <person name="Palmer W."/>
            <person name="Park Y."/>
            <person name="Passarelli A.L."/>
            <person name="Rozas J."/>
            <person name="Schwartz L.M."/>
            <person name="Smith W."/>
            <person name="Southgate A."/>
            <person name="Vilcinskas A."/>
            <person name="Vogt R."/>
            <person name="Wang P."/>
            <person name="Werren J."/>
            <person name="Yu X.Q."/>
            <person name="Zhou J.J."/>
            <person name="Brown S.J."/>
            <person name="Scherer S.E."/>
            <person name="Richards S."/>
            <person name="Blissard G.W."/>
        </authorList>
    </citation>
    <scope>NUCLEOTIDE SEQUENCE</scope>
</reference>
<reference evidence="2" key="2">
    <citation type="submission" date="2020-12" db="EMBL/GenBank/DDBJ databases">
        <authorList>
            <person name="Kanost M."/>
        </authorList>
    </citation>
    <scope>NUCLEOTIDE SEQUENCE</scope>
</reference>
<feature type="compositionally biased region" description="Basic and acidic residues" evidence="1">
    <location>
        <begin position="442"/>
        <end position="453"/>
    </location>
</feature>